<organism evidence="4 5">
    <name type="scientific">Marchantia polymorpha</name>
    <name type="common">Common liverwort</name>
    <name type="synonym">Marchantia aquatica</name>
    <dbReference type="NCBI Taxonomy" id="3197"/>
    <lineage>
        <taxon>Eukaryota</taxon>
        <taxon>Viridiplantae</taxon>
        <taxon>Streptophyta</taxon>
        <taxon>Embryophyta</taxon>
        <taxon>Marchantiophyta</taxon>
        <taxon>Marchantiopsida</taxon>
        <taxon>Marchantiidae</taxon>
        <taxon>Marchantiales</taxon>
        <taxon>Marchantiaceae</taxon>
        <taxon>Marchantia</taxon>
    </lineage>
</organism>
<feature type="domain" description="Gfo/Idh/MocA-like oxidoreductase N-terminal" evidence="2">
    <location>
        <begin position="13"/>
        <end position="121"/>
    </location>
</feature>
<proteinExistence type="inferred from homology"/>
<evidence type="ECO:0000259" key="2">
    <source>
        <dbReference type="Pfam" id="PF01408"/>
    </source>
</evidence>
<reference evidence="5" key="1">
    <citation type="journal article" date="2017" name="Cell">
        <title>Insights into land plant evolution garnered from the Marchantia polymorpha genome.</title>
        <authorList>
            <person name="Bowman J.L."/>
            <person name="Kohchi T."/>
            <person name="Yamato K.T."/>
            <person name="Jenkins J."/>
            <person name="Shu S."/>
            <person name="Ishizaki K."/>
            <person name="Yamaoka S."/>
            <person name="Nishihama R."/>
            <person name="Nakamura Y."/>
            <person name="Berger F."/>
            <person name="Adam C."/>
            <person name="Aki S.S."/>
            <person name="Althoff F."/>
            <person name="Araki T."/>
            <person name="Arteaga-Vazquez M.A."/>
            <person name="Balasubrmanian S."/>
            <person name="Barry K."/>
            <person name="Bauer D."/>
            <person name="Boehm C.R."/>
            <person name="Briginshaw L."/>
            <person name="Caballero-Perez J."/>
            <person name="Catarino B."/>
            <person name="Chen F."/>
            <person name="Chiyoda S."/>
            <person name="Chovatia M."/>
            <person name="Davies K.M."/>
            <person name="Delmans M."/>
            <person name="Demura T."/>
            <person name="Dierschke T."/>
            <person name="Dolan L."/>
            <person name="Dorantes-Acosta A.E."/>
            <person name="Eklund D.M."/>
            <person name="Florent S.N."/>
            <person name="Flores-Sandoval E."/>
            <person name="Fujiyama A."/>
            <person name="Fukuzawa H."/>
            <person name="Galik B."/>
            <person name="Grimanelli D."/>
            <person name="Grimwood J."/>
            <person name="Grossniklaus U."/>
            <person name="Hamada T."/>
            <person name="Haseloff J."/>
            <person name="Hetherington A.J."/>
            <person name="Higo A."/>
            <person name="Hirakawa Y."/>
            <person name="Hundley H.N."/>
            <person name="Ikeda Y."/>
            <person name="Inoue K."/>
            <person name="Inoue S.I."/>
            <person name="Ishida S."/>
            <person name="Jia Q."/>
            <person name="Kakita M."/>
            <person name="Kanazawa T."/>
            <person name="Kawai Y."/>
            <person name="Kawashima T."/>
            <person name="Kennedy M."/>
            <person name="Kinose K."/>
            <person name="Kinoshita T."/>
            <person name="Kohara Y."/>
            <person name="Koide E."/>
            <person name="Komatsu K."/>
            <person name="Kopischke S."/>
            <person name="Kubo M."/>
            <person name="Kyozuka J."/>
            <person name="Lagercrantz U."/>
            <person name="Lin S.S."/>
            <person name="Lindquist E."/>
            <person name="Lipzen A.M."/>
            <person name="Lu C.W."/>
            <person name="De Luna E."/>
            <person name="Martienssen R.A."/>
            <person name="Minamino N."/>
            <person name="Mizutani M."/>
            <person name="Mizutani M."/>
            <person name="Mochizuki N."/>
            <person name="Monte I."/>
            <person name="Mosher R."/>
            <person name="Nagasaki H."/>
            <person name="Nakagami H."/>
            <person name="Naramoto S."/>
            <person name="Nishitani K."/>
            <person name="Ohtani M."/>
            <person name="Okamoto T."/>
            <person name="Okumura M."/>
            <person name="Phillips J."/>
            <person name="Pollak B."/>
            <person name="Reinders A."/>
            <person name="Rovekamp M."/>
            <person name="Sano R."/>
            <person name="Sawa S."/>
            <person name="Schmid M.W."/>
            <person name="Shirakawa M."/>
            <person name="Solano R."/>
            <person name="Spunde A."/>
            <person name="Suetsugu N."/>
            <person name="Sugano S."/>
            <person name="Sugiyama A."/>
            <person name="Sun R."/>
            <person name="Suzuki Y."/>
            <person name="Takenaka M."/>
            <person name="Takezawa D."/>
            <person name="Tomogane H."/>
            <person name="Tsuzuki M."/>
            <person name="Ueda T."/>
            <person name="Umeda M."/>
            <person name="Ward J.M."/>
            <person name="Watanabe Y."/>
            <person name="Yazaki K."/>
            <person name="Yokoyama R."/>
            <person name="Yoshitake Y."/>
            <person name="Yotsui I."/>
            <person name="Zachgo S."/>
            <person name="Schmutz J."/>
        </authorList>
    </citation>
    <scope>NUCLEOTIDE SEQUENCE [LARGE SCALE GENOMIC DNA]</scope>
    <source>
        <strain evidence="5">Tak-1</strain>
    </source>
</reference>
<dbReference type="GO" id="GO:0006740">
    <property type="term" value="P:NADPH regeneration"/>
    <property type="evidence" value="ECO:0000318"/>
    <property type="project" value="GO_Central"/>
</dbReference>
<dbReference type="GO" id="GO:0000166">
    <property type="term" value="F:nucleotide binding"/>
    <property type="evidence" value="ECO:0007669"/>
    <property type="project" value="InterPro"/>
</dbReference>
<dbReference type="SUPFAM" id="SSF51735">
    <property type="entry name" value="NAD(P)-binding Rossmann-fold domains"/>
    <property type="match status" value="1"/>
</dbReference>
<dbReference type="SUPFAM" id="SSF55347">
    <property type="entry name" value="Glyceraldehyde-3-phosphate dehydrogenase-like, C-terminal domain"/>
    <property type="match status" value="1"/>
</dbReference>
<dbReference type="PANTHER" id="PTHR42840">
    <property type="entry name" value="NAD(P)-BINDING ROSSMANN-FOLD SUPERFAMILY PROTEIN-RELATED"/>
    <property type="match status" value="1"/>
</dbReference>
<protein>
    <recommendedName>
        <fullName evidence="6">Gfo/Idh/MocA-like oxidoreductase N-terminal domain-containing protein</fullName>
    </recommendedName>
</protein>
<dbReference type="PANTHER" id="PTHR42840:SF14">
    <property type="entry name" value="GFO_IDH_MOCA-LIKE OXIDOREDUCTASE N-TERMINAL DOMAIN-CONTAINING PROTEIN"/>
    <property type="match status" value="1"/>
</dbReference>
<comment type="similarity">
    <text evidence="1">Belongs to the Gfo/Idh/MocA family.</text>
</comment>
<feature type="domain" description="GFO/IDH/MocA-like oxidoreductase" evidence="3">
    <location>
        <begin position="161"/>
        <end position="276"/>
    </location>
</feature>
<dbReference type="OrthoDB" id="64915at2759"/>
<evidence type="ECO:0000259" key="3">
    <source>
        <dbReference type="Pfam" id="PF22725"/>
    </source>
</evidence>
<evidence type="ECO:0000256" key="1">
    <source>
        <dbReference type="ARBA" id="ARBA00010928"/>
    </source>
</evidence>
<dbReference type="InterPro" id="IPR055170">
    <property type="entry name" value="GFO_IDH_MocA-like_dom"/>
</dbReference>
<dbReference type="Gene3D" id="3.30.360.10">
    <property type="entry name" value="Dihydrodipicolinate Reductase, domain 2"/>
    <property type="match status" value="1"/>
</dbReference>
<gene>
    <name evidence="4" type="ORF">MARPO_0033s0066</name>
</gene>
<accession>A0A2R6X6D6</accession>
<sequence>MTMAMLEATPVLALLGCGIFARDAYLPILQNIRTCLSLQVVWSRTQASAESLLSKVREFSPKAEAEWGEEGLERILSSPHIHCCAVVLPILVQPGIVFRALCAGKHVLQEKPIAGTMSEGIKSLRNFTSHFEGCEDKTPIWAVAENFRFEPAFYKAQKIISSLGSVVVVQVNIEVPMNAKSKYFESEWRRDPDLKGAFITDCGVHFVAGLRAMMGGNDIVSVAAITTHRDALVPPPDTLTALMKFRNGFSGVMVITYSSSNYKASWRVVCSEGSVEVERGFKDSQFGYTVTYTPLEGKGSSEFVPLYGLEAELRAFASDVQRNILQVGLIPDWRSSPPEALQDLAIIETCLASGSRKDAPVAMGIPLVSERMWTEKSQ</sequence>
<dbReference type="Gramene" id="Mp1g15940.1">
    <property type="protein sequence ID" value="Mp1g15940.1.cds"/>
    <property type="gene ID" value="Mp1g15940"/>
</dbReference>
<dbReference type="GO" id="GO:0016491">
    <property type="term" value="F:oxidoreductase activity"/>
    <property type="evidence" value="ECO:0000318"/>
    <property type="project" value="GO_Central"/>
</dbReference>
<dbReference type="Pfam" id="PF22725">
    <property type="entry name" value="GFO_IDH_MocA_C3"/>
    <property type="match status" value="1"/>
</dbReference>
<evidence type="ECO:0008006" key="6">
    <source>
        <dbReference type="Google" id="ProtNLM"/>
    </source>
</evidence>
<dbReference type="InterPro" id="IPR000683">
    <property type="entry name" value="Gfo/Idh/MocA-like_OxRdtase_N"/>
</dbReference>
<dbReference type="Proteomes" id="UP000244005">
    <property type="component" value="Unassembled WGS sequence"/>
</dbReference>
<name>A0A2R6X6D6_MARPO</name>
<dbReference type="OMA" id="KPCFEYA"/>
<dbReference type="AlphaFoldDB" id="A0A2R6X6D6"/>
<evidence type="ECO:0000313" key="4">
    <source>
        <dbReference type="EMBL" id="PTQ41656.1"/>
    </source>
</evidence>
<dbReference type="Pfam" id="PF01408">
    <property type="entry name" value="GFO_IDH_MocA"/>
    <property type="match status" value="1"/>
</dbReference>
<dbReference type="Gene3D" id="3.40.50.720">
    <property type="entry name" value="NAD(P)-binding Rossmann-like Domain"/>
    <property type="match status" value="1"/>
</dbReference>
<keyword evidence="5" id="KW-1185">Reference proteome</keyword>
<dbReference type="InterPro" id="IPR036291">
    <property type="entry name" value="NAD(P)-bd_dom_sf"/>
</dbReference>
<dbReference type="EMBL" id="KZ772705">
    <property type="protein sequence ID" value="PTQ41656.1"/>
    <property type="molecule type" value="Genomic_DNA"/>
</dbReference>
<evidence type="ECO:0000313" key="5">
    <source>
        <dbReference type="Proteomes" id="UP000244005"/>
    </source>
</evidence>